<evidence type="ECO:0000256" key="2">
    <source>
        <dbReference type="ARBA" id="ARBA00001947"/>
    </source>
</evidence>
<gene>
    <name evidence="9" type="primary">araD</name>
    <name evidence="9" type="ORF">GHK86_15265</name>
</gene>
<comment type="cofactor">
    <cofactor evidence="2">
        <name>Zn(2+)</name>
        <dbReference type="ChEBI" id="CHEBI:29105"/>
    </cofactor>
</comment>
<sequence>MAELRAAVLEANLLLPRYGLVTLTWGNVSGIDRAAGVMVIKPSGVPYERLRADDLVAVALDGTVVEGRLRPSSDTDTHLQLYRNFPDIGGVVHTHSTHATAFAQAGREIPVLGTTHADLAPLAVPVARALSEAEVADRYEESTGTILVEAVGDQGPARVPAVLAPGHGPFAWGADPRAAVEVAATLEEVARMALLTYQLAPGTGPLPAHVRDKHFSRKHGPGATYGQGGGPHDPVAGSGGG</sequence>
<accession>A0ABW9QW45</accession>
<dbReference type="Gene3D" id="3.40.225.10">
    <property type="entry name" value="Class II aldolase/adducin N-terminal domain"/>
    <property type="match status" value="1"/>
</dbReference>
<evidence type="ECO:0000313" key="9">
    <source>
        <dbReference type="EMBL" id="MST34075.1"/>
    </source>
</evidence>
<reference evidence="9 10" key="1">
    <citation type="submission" date="2019-11" db="EMBL/GenBank/DDBJ databases">
        <title>Acidiferrimicrobium australis gen. nov., sp. nov., an acidophilic and obligately heterotrophic, member of the Actinobacteria that catalyses dissimilatory oxido- reduction of iron isolated from metal-rich acidic water in Chile.</title>
        <authorList>
            <person name="Gonzalez D."/>
            <person name="Huber K."/>
            <person name="Hedrich S."/>
            <person name="Rojas-Villalobos C."/>
            <person name="Quatrini R."/>
            <person name="Dinamarca M.A."/>
            <person name="Schwarz A."/>
            <person name="Canales C."/>
            <person name="Nancucheo I."/>
        </authorList>
    </citation>
    <scope>NUCLEOTIDE SEQUENCE [LARGE SCALE GENOMIC DNA]</scope>
    <source>
        <strain evidence="9 10">USS-CCA1</strain>
    </source>
</reference>
<evidence type="ECO:0000256" key="7">
    <source>
        <dbReference type="SAM" id="MobiDB-lite"/>
    </source>
</evidence>
<dbReference type="SMART" id="SM01007">
    <property type="entry name" value="Aldolase_II"/>
    <property type="match status" value="1"/>
</dbReference>
<evidence type="ECO:0000256" key="6">
    <source>
        <dbReference type="ARBA" id="ARBA00022833"/>
    </source>
</evidence>
<feature type="region of interest" description="Disordered" evidence="7">
    <location>
        <begin position="206"/>
        <end position="241"/>
    </location>
</feature>
<protein>
    <recommendedName>
        <fullName evidence="4">L-ribulose-5-phosphate 4-epimerase</fullName>
        <ecNumber evidence="4">5.1.3.4</ecNumber>
    </recommendedName>
</protein>
<evidence type="ECO:0000313" key="10">
    <source>
        <dbReference type="Proteomes" id="UP000437736"/>
    </source>
</evidence>
<organism evidence="9 10">
    <name type="scientific">Acidiferrimicrobium australe</name>
    <dbReference type="NCBI Taxonomy" id="2664430"/>
    <lineage>
        <taxon>Bacteria</taxon>
        <taxon>Bacillati</taxon>
        <taxon>Actinomycetota</taxon>
        <taxon>Acidimicrobiia</taxon>
        <taxon>Acidimicrobiales</taxon>
        <taxon>Acidimicrobiaceae</taxon>
        <taxon>Acidiferrimicrobium</taxon>
    </lineage>
</organism>
<evidence type="ECO:0000256" key="5">
    <source>
        <dbReference type="ARBA" id="ARBA00022723"/>
    </source>
</evidence>
<dbReference type="EMBL" id="WJHE01000838">
    <property type="protein sequence ID" value="MST34075.1"/>
    <property type="molecule type" value="Genomic_DNA"/>
</dbReference>
<comment type="caution">
    <text evidence="9">The sequence shown here is derived from an EMBL/GenBank/DDBJ whole genome shotgun (WGS) entry which is preliminary data.</text>
</comment>
<dbReference type="NCBIfam" id="NF006047">
    <property type="entry name" value="PRK08193.1"/>
    <property type="match status" value="1"/>
</dbReference>
<comment type="catalytic activity">
    <reaction evidence="1">
        <text>L-ribulose 5-phosphate = D-xylulose 5-phosphate</text>
        <dbReference type="Rhea" id="RHEA:22368"/>
        <dbReference type="ChEBI" id="CHEBI:57737"/>
        <dbReference type="ChEBI" id="CHEBI:58226"/>
        <dbReference type="EC" id="5.1.3.4"/>
    </reaction>
</comment>
<dbReference type="InterPro" id="IPR036409">
    <property type="entry name" value="Aldolase_II/adducin_N_sf"/>
</dbReference>
<feature type="compositionally biased region" description="Basic residues" evidence="7">
    <location>
        <begin position="211"/>
        <end position="220"/>
    </location>
</feature>
<name>A0ABW9QW45_9ACTN</name>
<dbReference type="SUPFAM" id="SSF53639">
    <property type="entry name" value="AraD/HMP-PK domain-like"/>
    <property type="match status" value="1"/>
</dbReference>
<dbReference type="InterPro" id="IPR050197">
    <property type="entry name" value="Aldolase_class_II_sugar_metab"/>
</dbReference>
<evidence type="ECO:0000256" key="3">
    <source>
        <dbReference type="ARBA" id="ARBA00010037"/>
    </source>
</evidence>
<feature type="domain" description="Class II aldolase/adducin N-terminal" evidence="8">
    <location>
        <begin position="6"/>
        <end position="194"/>
    </location>
</feature>
<evidence type="ECO:0000259" key="8">
    <source>
        <dbReference type="SMART" id="SM01007"/>
    </source>
</evidence>
<proteinExistence type="inferred from homology"/>
<keyword evidence="5" id="KW-0479">Metal-binding</keyword>
<dbReference type="Pfam" id="PF00596">
    <property type="entry name" value="Aldolase_II"/>
    <property type="match status" value="1"/>
</dbReference>
<evidence type="ECO:0000256" key="4">
    <source>
        <dbReference type="ARBA" id="ARBA00013186"/>
    </source>
</evidence>
<keyword evidence="10" id="KW-1185">Reference proteome</keyword>
<dbReference type="EC" id="5.1.3.4" evidence="4"/>
<dbReference type="PANTHER" id="PTHR22789:SF8">
    <property type="entry name" value="L-RIBULOSE-5-PHOSPHATE 4-EPIMERASE SGBE"/>
    <property type="match status" value="1"/>
</dbReference>
<keyword evidence="6" id="KW-0862">Zinc</keyword>
<evidence type="ECO:0000256" key="1">
    <source>
        <dbReference type="ARBA" id="ARBA00001726"/>
    </source>
</evidence>
<feature type="compositionally biased region" description="Gly residues" evidence="7">
    <location>
        <begin position="223"/>
        <end position="241"/>
    </location>
</feature>
<comment type="similarity">
    <text evidence="3">Belongs to the aldolase class II family. AraD/FucA subfamily.</text>
</comment>
<dbReference type="InterPro" id="IPR001303">
    <property type="entry name" value="Aldolase_II/adducin_N"/>
</dbReference>
<dbReference type="PANTHER" id="PTHR22789">
    <property type="entry name" value="FUCULOSE PHOSPHATE ALDOLASE"/>
    <property type="match status" value="1"/>
</dbReference>
<dbReference type="Proteomes" id="UP000437736">
    <property type="component" value="Unassembled WGS sequence"/>
</dbReference>